<keyword evidence="2" id="KW-1185">Reference proteome</keyword>
<proteinExistence type="predicted"/>
<protein>
    <recommendedName>
        <fullName evidence="3">CENP-V/GFA domain-containing protein</fullName>
    </recommendedName>
</protein>
<accession>A0A8I0T7L2</accession>
<evidence type="ECO:0000313" key="1">
    <source>
        <dbReference type="EMBL" id="MBE0348319.1"/>
    </source>
</evidence>
<reference evidence="1 2" key="1">
    <citation type="submission" date="2015-06" db="EMBL/GenBank/DDBJ databases">
        <title>Genome sequence of Pseudoalteromonas peptidolytica.</title>
        <authorList>
            <person name="Xie B.-B."/>
            <person name="Rong J.-C."/>
            <person name="Qin Q.-L."/>
            <person name="Zhang Y.-Z."/>
        </authorList>
    </citation>
    <scope>NUCLEOTIDE SEQUENCE [LARGE SCALE GENOMIC DNA]</scope>
    <source>
        <strain evidence="1 2">F12-50-A1</strain>
    </source>
</reference>
<gene>
    <name evidence="1" type="ORF">PPEP_b0015</name>
</gene>
<name>A0A8I0T7L2_9GAMM</name>
<evidence type="ECO:0000313" key="2">
    <source>
        <dbReference type="Proteomes" id="UP000660708"/>
    </source>
</evidence>
<evidence type="ECO:0008006" key="3">
    <source>
        <dbReference type="Google" id="ProtNLM"/>
    </source>
</evidence>
<dbReference type="InterPro" id="IPR011057">
    <property type="entry name" value="Mss4-like_sf"/>
</dbReference>
<dbReference type="SUPFAM" id="SSF51316">
    <property type="entry name" value="Mss4-like"/>
    <property type="match status" value="1"/>
</dbReference>
<dbReference type="Proteomes" id="UP000660708">
    <property type="component" value="Unassembled WGS sequence"/>
</dbReference>
<sequence>MISTSCHCGQIHYRIFTTVTITQASTGVQFIKANGLIENSSQSLERFVTTRSETQSIREHGFCGHCGASIYILDNQGYVSYAINHLSAYQVEHSGALNFGL</sequence>
<dbReference type="AlphaFoldDB" id="A0A8I0T7L2"/>
<comment type="caution">
    <text evidence="1">The sequence shown here is derived from an EMBL/GenBank/DDBJ whole genome shotgun (WGS) entry which is preliminary data.</text>
</comment>
<organism evidence="1 2">
    <name type="scientific">Pseudoalteromonas peptidolytica F12-50-A1</name>
    <dbReference type="NCBI Taxonomy" id="1315280"/>
    <lineage>
        <taxon>Bacteria</taxon>
        <taxon>Pseudomonadati</taxon>
        <taxon>Pseudomonadota</taxon>
        <taxon>Gammaproteobacteria</taxon>
        <taxon>Alteromonadales</taxon>
        <taxon>Pseudoalteromonadaceae</taxon>
        <taxon>Pseudoalteromonas</taxon>
    </lineage>
</organism>
<dbReference type="RefSeq" id="WP_128730812.1">
    <property type="nucleotide sequence ID" value="NZ_AQHF01000033.1"/>
</dbReference>
<dbReference type="EMBL" id="AQHF01000033">
    <property type="protein sequence ID" value="MBE0348319.1"/>
    <property type="molecule type" value="Genomic_DNA"/>
</dbReference>